<evidence type="ECO:0000313" key="10">
    <source>
        <dbReference type="Proteomes" id="UP000009375"/>
    </source>
</evidence>
<feature type="transmembrane region" description="Helical" evidence="7">
    <location>
        <begin position="21"/>
        <end position="43"/>
    </location>
</feature>
<name>D2EGE9_PARA4</name>
<feature type="transmembrane region" description="Helical" evidence="7">
    <location>
        <begin position="109"/>
        <end position="130"/>
    </location>
</feature>
<dbReference type="Gene3D" id="1.20.1250.20">
    <property type="entry name" value="MFS general substrate transporter like domains"/>
    <property type="match status" value="2"/>
</dbReference>
<feature type="transmembrane region" description="Helical" evidence="7">
    <location>
        <begin position="185"/>
        <end position="207"/>
    </location>
</feature>
<dbReference type="InterPro" id="IPR011701">
    <property type="entry name" value="MFS"/>
</dbReference>
<keyword evidence="2" id="KW-0813">Transport</keyword>
<gene>
    <name evidence="9" type="ORF">BJBARM4_0848</name>
</gene>
<evidence type="ECO:0000256" key="1">
    <source>
        <dbReference type="ARBA" id="ARBA00004651"/>
    </source>
</evidence>
<feature type="transmembrane region" description="Helical" evidence="7">
    <location>
        <begin position="151"/>
        <end position="173"/>
    </location>
</feature>
<feature type="transmembrane region" description="Helical" evidence="7">
    <location>
        <begin position="244"/>
        <end position="265"/>
    </location>
</feature>
<dbReference type="PANTHER" id="PTHR43045">
    <property type="entry name" value="SHIKIMATE TRANSPORTER"/>
    <property type="match status" value="1"/>
</dbReference>
<dbReference type="SUPFAM" id="SSF103473">
    <property type="entry name" value="MFS general substrate transporter"/>
    <property type="match status" value="1"/>
</dbReference>
<dbReference type="InterPro" id="IPR020846">
    <property type="entry name" value="MFS_dom"/>
</dbReference>
<dbReference type="Proteomes" id="UP000009375">
    <property type="component" value="Unassembled WGS sequence"/>
</dbReference>
<feature type="transmembrane region" description="Helical" evidence="7">
    <location>
        <begin position="310"/>
        <end position="330"/>
    </location>
</feature>
<evidence type="ECO:0000256" key="6">
    <source>
        <dbReference type="ARBA" id="ARBA00023136"/>
    </source>
</evidence>
<comment type="subcellular location">
    <subcellularLocation>
        <location evidence="1">Cell membrane</location>
        <topology evidence="1">Multi-pass membrane protein</topology>
    </subcellularLocation>
</comment>
<evidence type="ECO:0000259" key="8">
    <source>
        <dbReference type="PROSITE" id="PS50850"/>
    </source>
</evidence>
<reference evidence="9 10" key="1">
    <citation type="journal article" date="2010" name="Proc. Natl. Acad. Sci. U.S.A.">
        <title>Enigmatic, ultrasmall, uncultivated Archaea.</title>
        <authorList>
            <person name="Baker B.J."/>
            <person name="Comolli L.R."/>
            <person name="Dick G.J."/>
            <person name="Hauser L.J."/>
            <person name="Hyatt D."/>
            <person name="Dill B.D."/>
            <person name="Land M.L."/>
            <person name="Verberkmoes N.C."/>
            <person name="Hettich R.L."/>
            <person name="Banfield J.F."/>
        </authorList>
    </citation>
    <scope>NUCLEOTIDE SEQUENCE [LARGE SCALE GENOMIC DNA]</scope>
</reference>
<feature type="transmembrane region" description="Helical" evidence="7">
    <location>
        <begin position="418"/>
        <end position="440"/>
    </location>
</feature>
<feature type="transmembrane region" description="Helical" evidence="7">
    <location>
        <begin position="336"/>
        <end position="362"/>
    </location>
</feature>
<feature type="transmembrane region" description="Helical" evidence="7">
    <location>
        <begin position="84"/>
        <end position="103"/>
    </location>
</feature>
<feature type="transmembrane region" description="Helical" evidence="7">
    <location>
        <begin position="49"/>
        <end position="72"/>
    </location>
</feature>
<feature type="domain" description="Major facilitator superfamily (MFS) profile" evidence="8">
    <location>
        <begin position="13"/>
        <end position="441"/>
    </location>
</feature>
<keyword evidence="6 7" id="KW-0472">Membrane</keyword>
<evidence type="ECO:0000256" key="4">
    <source>
        <dbReference type="ARBA" id="ARBA00022692"/>
    </source>
</evidence>
<sequence length="452" mass="48676">MQLGINGKKLKGIFAGGLSGWILDSYDLSAMFLLVPVIATLFFPAGDLILAIIGAFAIYFISLVFRPVGGLIFGRFADRRGRKLAMVITLLGLGIIIFATGLLPTYAQIGIAAPIFLALFRMITGVFAGGEYGNSSSIVTESVNTKYRGRIGSLLQGGYPIGYALAGGVYLTLRTAYGSSFISAAYGAGWRVFFFIGIIPVIVGLIIRLRMPESYLWSDISKKKKLDPHPIKTVFSNKQYRNSFFVGLLAMTGIAWIYSLTLGFYPTTLPEFFGIGFPDFLYIVIVAILTSLLGYFSSGYISDLIGRKKALYIFSGLAIILAFPTMYGMFTGAYGILMAGFLASVLAFVTTGAYGVIPAYLAEKFPTRVRSTGVGIAFNGGFIVGSWSSVIILAAVGAVNPLTNTTNVSTLHAALGSFWWITAIGIIIGEIFILSSALLSKETYKEDLSKIK</sequence>
<keyword evidence="3" id="KW-1003">Cell membrane</keyword>
<evidence type="ECO:0000256" key="5">
    <source>
        <dbReference type="ARBA" id="ARBA00022989"/>
    </source>
</evidence>
<dbReference type="InterPro" id="IPR036259">
    <property type="entry name" value="MFS_trans_sf"/>
</dbReference>
<evidence type="ECO:0000256" key="2">
    <source>
        <dbReference type="ARBA" id="ARBA00022448"/>
    </source>
</evidence>
<dbReference type="InterPro" id="IPR005829">
    <property type="entry name" value="Sugar_transporter_CS"/>
</dbReference>
<dbReference type="AlphaFoldDB" id="D2EGE9"/>
<feature type="transmembrane region" description="Helical" evidence="7">
    <location>
        <begin position="374"/>
        <end position="398"/>
    </location>
</feature>
<dbReference type="PROSITE" id="PS00217">
    <property type="entry name" value="SUGAR_TRANSPORT_2"/>
    <property type="match status" value="1"/>
</dbReference>
<feature type="transmembrane region" description="Helical" evidence="7">
    <location>
        <begin position="280"/>
        <end position="298"/>
    </location>
</feature>
<accession>D2EGE9</accession>
<evidence type="ECO:0000313" key="9">
    <source>
        <dbReference type="EMBL" id="EEZ92547.1"/>
    </source>
</evidence>
<dbReference type="PANTHER" id="PTHR43045:SF1">
    <property type="entry name" value="SHIKIMATE TRANSPORTER"/>
    <property type="match status" value="1"/>
</dbReference>
<dbReference type="GO" id="GO:0022857">
    <property type="term" value="F:transmembrane transporter activity"/>
    <property type="evidence" value="ECO:0007669"/>
    <property type="project" value="InterPro"/>
</dbReference>
<dbReference type="EMBL" id="GG730074">
    <property type="protein sequence ID" value="EEZ92547.1"/>
    <property type="molecule type" value="Genomic_DNA"/>
</dbReference>
<keyword evidence="5 7" id="KW-1133">Transmembrane helix</keyword>
<evidence type="ECO:0000256" key="7">
    <source>
        <dbReference type="SAM" id="Phobius"/>
    </source>
</evidence>
<dbReference type="PROSITE" id="PS00216">
    <property type="entry name" value="SUGAR_TRANSPORT_1"/>
    <property type="match status" value="1"/>
</dbReference>
<dbReference type="Pfam" id="PF07690">
    <property type="entry name" value="MFS_1"/>
    <property type="match status" value="1"/>
</dbReference>
<organism evidence="9 10">
    <name type="scientific">Candidatus Parvarchaeum acidiphilum ARMAN-4</name>
    <dbReference type="NCBI Taxonomy" id="662760"/>
    <lineage>
        <taxon>Archaea</taxon>
        <taxon>Candidatus Parvarchaeota</taxon>
        <taxon>Candidatus Parvarchaeum</taxon>
    </lineage>
</organism>
<keyword evidence="4 7" id="KW-0812">Transmembrane</keyword>
<protein>
    <submittedName>
        <fullName evidence="9">Major facilitator superfamily MFS_1</fullName>
    </submittedName>
</protein>
<evidence type="ECO:0000256" key="3">
    <source>
        <dbReference type="ARBA" id="ARBA00022475"/>
    </source>
</evidence>
<dbReference type="PROSITE" id="PS50850">
    <property type="entry name" value="MFS"/>
    <property type="match status" value="1"/>
</dbReference>
<proteinExistence type="predicted"/>
<dbReference type="GO" id="GO:0005886">
    <property type="term" value="C:plasma membrane"/>
    <property type="evidence" value="ECO:0007669"/>
    <property type="project" value="UniProtKB-SubCell"/>
</dbReference>